<comment type="caution">
    <text evidence="8">The sequence shown here is derived from an EMBL/GenBank/DDBJ whole genome shotgun (WGS) entry which is preliminary data.</text>
</comment>
<name>A0A7Z1AG60_9GAMM</name>
<dbReference type="InterPro" id="IPR050438">
    <property type="entry name" value="LMW_PTPase"/>
</dbReference>
<dbReference type="SMART" id="SM00226">
    <property type="entry name" value="LMWPc"/>
    <property type="match status" value="1"/>
</dbReference>
<evidence type="ECO:0000256" key="2">
    <source>
        <dbReference type="ARBA" id="ARBA00013064"/>
    </source>
</evidence>
<proteinExistence type="inferred from homology"/>
<evidence type="ECO:0000256" key="5">
    <source>
        <dbReference type="ARBA" id="ARBA00051722"/>
    </source>
</evidence>
<evidence type="ECO:0000256" key="6">
    <source>
        <dbReference type="PIRSR" id="PIRSR617867-1"/>
    </source>
</evidence>
<dbReference type="InterPro" id="IPR023485">
    <property type="entry name" value="Ptyr_pPase"/>
</dbReference>
<feature type="active site" description="Nucleophile" evidence="6">
    <location>
        <position position="45"/>
    </location>
</feature>
<dbReference type="InterPro" id="IPR036196">
    <property type="entry name" value="Ptyr_pPase_sf"/>
</dbReference>
<dbReference type="PANTHER" id="PTHR11717">
    <property type="entry name" value="LOW MOLECULAR WEIGHT PROTEIN TYROSINE PHOSPHATASE"/>
    <property type="match status" value="1"/>
</dbReference>
<feature type="domain" description="Phosphotyrosine protein phosphatase I" evidence="7">
    <location>
        <begin position="39"/>
        <end position="181"/>
    </location>
</feature>
<keyword evidence="9" id="KW-1185">Reference proteome</keyword>
<dbReference type="AlphaFoldDB" id="A0A7Z1AG60"/>
<dbReference type="SUPFAM" id="SSF52788">
    <property type="entry name" value="Phosphotyrosine protein phosphatases I"/>
    <property type="match status" value="1"/>
</dbReference>
<dbReference type="PRINTS" id="PR00719">
    <property type="entry name" value="LMWPTPASE"/>
</dbReference>
<dbReference type="GO" id="GO:0004725">
    <property type="term" value="F:protein tyrosine phosphatase activity"/>
    <property type="evidence" value="ECO:0007669"/>
    <property type="project" value="UniProtKB-EC"/>
</dbReference>
<evidence type="ECO:0000256" key="1">
    <source>
        <dbReference type="ARBA" id="ARBA00011063"/>
    </source>
</evidence>
<accession>A0A7Z1AG60</accession>
<evidence type="ECO:0000259" key="7">
    <source>
        <dbReference type="SMART" id="SM00226"/>
    </source>
</evidence>
<protein>
    <recommendedName>
        <fullName evidence="2">protein-tyrosine-phosphatase</fullName>
        <ecNumber evidence="2">3.1.3.48</ecNumber>
    </recommendedName>
</protein>
<reference evidence="8 9" key="1">
    <citation type="submission" date="2016-06" db="EMBL/GenBank/DDBJ databases">
        <title>Genome sequence of endosymbiont of Candidatus Endolucinida thiodiazotropha.</title>
        <authorList>
            <person name="Poehlein A."/>
            <person name="Koenig S."/>
            <person name="Heiden S.E."/>
            <person name="Thuermer A."/>
            <person name="Voget S."/>
            <person name="Daniel R."/>
            <person name="Markert S."/>
            <person name="Gros O."/>
            <person name="Schweder T."/>
        </authorList>
    </citation>
    <scope>NUCLEOTIDE SEQUENCE [LARGE SCALE GENOMIC DNA]</scope>
    <source>
        <strain evidence="8 9">COS</strain>
    </source>
</reference>
<dbReference type="EMBL" id="MARB01000010">
    <property type="protein sequence ID" value="ODJ87744.1"/>
    <property type="molecule type" value="Genomic_DNA"/>
</dbReference>
<keyword evidence="3 8" id="KW-0378">Hydrolase</keyword>
<organism evidence="8 9">
    <name type="scientific">Candidatus Thiodiazotropha endolucinida</name>
    <dbReference type="NCBI Taxonomy" id="1655433"/>
    <lineage>
        <taxon>Bacteria</taxon>
        <taxon>Pseudomonadati</taxon>
        <taxon>Pseudomonadota</taxon>
        <taxon>Gammaproteobacteria</taxon>
        <taxon>Chromatiales</taxon>
        <taxon>Sedimenticolaceae</taxon>
        <taxon>Candidatus Thiodiazotropha</taxon>
    </lineage>
</organism>
<feature type="active site" evidence="6">
    <location>
        <position position="51"/>
    </location>
</feature>
<evidence type="ECO:0000313" key="9">
    <source>
        <dbReference type="Proteomes" id="UP000094769"/>
    </source>
</evidence>
<evidence type="ECO:0000256" key="3">
    <source>
        <dbReference type="ARBA" id="ARBA00022801"/>
    </source>
</evidence>
<gene>
    <name evidence="8" type="primary">ptp</name>
    <name evidence="8" type="ORF">CODIS_21620</name>
</gene>
<sequence length="199" mass="23308">MHNFATRIINSIIRRAQHIIILMRARKKSRESISKREGNNILVLCYGNIYRSPLAENLLKKYFSSETYNIMSAGFHKKENRTCEPEYLQILEEYGYDLYEHRSKTVKPSDLKWADIILIMDRYNLDMLKKMDSDCISKTIWIGAFSKRKSVEVQDPYDKGYGFTRDVISDIELCIKDISLELSNNQAVSDNRAIKNHNI</sequence>
<comment type="catalytic activity">
    <reaction evidence="5">
        <text>O-phospho-L-tyrosyl-[protein] + H2O = L-tyrosyl-[protein] + phosphate</text>
        <dbReference type="Rhea" id="RHEA:10684"/>
        <dbReference type="Rhea" id="RHEA-COMP:10136"/>
        <dbReference type="Rhea" id="RHEA-COMP:20101"/>
        <dbReference type="ChEBI" id="CHEBI:15377"/>
        <dbReference type="ChEBI" id="CHEBI:43474"/>
        <dbReference type="ChEBI" id="CHEBI:46858"/>
        <dbReference type="ChEBI" id="CHEBI:61978"/>
        <dbReference type="EC" id="3.1.3.48"/>
    </reaction>
</comment>
<dbReference type="RefSeq" id="WP_083220681.1">
    <property type="nucleotide sequence ID" value="NZ_MARB01000010.1"/>
</dbReference>
<evidence type="ECO:0000313" key="8">
    <source>
        <dbReference type="EMBL" id="ODJ87744.1"/>
    </source>
</evidence>
<evidence type="ECO:0000256" key="4">
    <source>
        <dbReference type="ARBA" id="ARBA00022912"/>
    </source>
</evidence>
<dbReference type="Gene3D" id="3.40.50.2300">
    <property type="match status" value="1"/>
</dbReference>
<dbReference type="Proteomes" id="UP000094769">
    <property type="component" value="Unassembled WGS sequence"/>
</dbReference>
<dbReference type="Pfam" id="PF01451">
    <property type="entry name" value="LMWPc"/>
    <property type="match status" value="1"/>
</dbReference>
<comment type="similarity">
    <text evidence="1">Belongs to the low molecular weight phosphotyrosine protein phosphatase family.</text>
</comment>
<dbReference type="InterPro" id="IPR017867">
    <property type="entry name" value="Tyr_phospatase_low_mol_wt"/>
</dbReference>
<dbReference type="PANTHER" id="PTHR11717:SF31">
    <property type="entry name" value="LOW MOLECULAR WEIGHT PROTEIN-TYROSINE-PHOSPHATASE ETP-RELATED"/>
    <property type="match status" value="1"/>
</dbReference>
<dbReference type="EC" id="3.1.3.48" evidence="2"/>
<feature type="active site" description="Proton donor" evidence="6">
    <location>
        <position position="155"/>
    </location>
</feature>
<keyword evidence="4" id="KW-0904">Protein phosphatase</keyword>
<dbReference type="OrthoDB" id="9784339at2"/>